<evidence type="ECO:0000256" key="2">
    <source>
        <dbReference type="SAM" id="SignalP"/>
    </source>
</evidence>
<reference evidence="3" key="1">
    <citation type="submission" date="2016-10" db="EMBL/GenBank/DDBJ databases">
        <title>The assassin bug Pristhesancus plagipennis produces two different types of venom.</title>
        <authorList>
            <person name="Walker A.A."/>
            <person name="Herzig V."/>
            <person name="Jin J."/>
            <person name="Fry B.G."/>
            <person name="King G.F."/>
        </authorList>
    </citation>
    <scope>NUCLEOTIDE SEQUENCE</scope>
    <source>
        <tissue evidence="3">Venom/labial glands</tissue>
    </source>
</reference>
<accession>A0A2K8JLY9</accession>
<keyword evidence="2" id="KW-0732">Signal</keyword>
<proteinExistence type="evidence at transcript level"/>
<feature type="signal peptide" evidence="2">
    <location>
        <begin position="1"/>
        <end position="26"/>
    </location>
</feature>
<organism evidence="3">
    <name type="scientific">Pristhesancus plagipennis</name>
    <name type="common">Common assassin bug</name>
    <dbReference type="NCBI Taxonomy" id="1955184"/>
    <lineage>
        <taxon>Eukaryota</taxon>
        <taxon>Metazoa</taxon>
        <taxon>Ecdysozoa</taxon>
        <taxon>Arthropoda</taxon>
        <taxon>Hexapoda</taxon>
        <taxon>Insecta</taxon>
        <taxon>Pterygota</taxon>
        <taxon>Neoptera</taxon>
        <taxon>Paraneoptera</taxon>
        <taxon>Hemiptera</taxon>
        <taxon>Heteroptera</taxon>
        <taxon>Panheteroptera</taxon>
        <taxon>Cimicomorpha</taxon>
        <taxon>Reduviidae</taxon>
        <taxon>Harpactorinae</taxon>
        <taxon>Harpactorini</taxon>
        <taxon>Pristhesancus</taxon>
    </lineage>
</organism>
<feature type="region of interest" description="Disordered" evidence="1">
    <location>
        <begin position="292"/>
        <end position="330"/>
    </location>
</feature>
<evidence type="ECO:0000256" key="1">
    <source>
        <dbReference type="SAM" id="MobiDB-lite"/>
    </source>
</evidence>
<dbReference type="EMBL" id="KY031068">
    <property type="protein sequence ID" value="ATU82819.1"/>
    <property type="molecule type" value="mRNA"/>
</dbReference>
<sequence length="772" mass="86292">MKKNTINTKLVGVSFIILMLMNASWAINHKDDEGKVLRVTSSNVGRQNIKLKNSVQSEKLMKVNNDSSDDEDKKTLAQQVVDGKYGLIQRELFSEPVKRPGILSYEVNPEVPKDNVNNLGGLMPEEIWLAENHLLVLKGGNLGGEGKWPPIDNYVAPRRQVKIPQNPKVPPPFPVQLTDGGPTQFIKSKNNSRPLFTGLYPGNDTYPGNLHAGNGYEPFPFLLPLPPPAAFFPGNVTELDEDDPRIFYPPPYDFVYPKDNSSFVPAGPLVPGIVVPPPPNFFSLLDKKTGRTKVNTTRTRPTRPPQRTTTTMPTVSSTTSTTTTVASSKPPKITTTIRITTTYKGGKAAKLPSPSPAATLSPNEIVNTLPPNTPVGDWIPIPAPRPFYISLKPYGIEEARHQPGWKLFNKTENKKNRFIDKYYSNFKPILKQNPLPLYIDSPKTNFVYYDQSQFNPTLTQSSVHTKSAQKLNNINYFHSPVDYFLQEKYKANNEKSPTTRKPPIYEYSYSAPGYGTIEAPKIGANFYDVSTPRPYDYNLYGQTAVSSPRPYDYNLYGQTDYPAVSTSRPYDYNLYGQTDYSAPIPYTQRPNNYDEITKKYFTLFGQKLSQTLTTASPHIKYRSSPAPQVSSVSGDARSVGSSATRQHYNGQSNFPLLNNEYYQDRIFYRSTVKPISYGGSSNARPLSAPRSPPRPIHQYDDYDEQPPAIAHSLHSDIAINYKQPVPTINPLAEYVAPYSSQSKPSARAPPSLISYQLPGTAGHFYFLTPQAE</sequence>
<evidence type="ECO:0000313" key="3">
    <source>
        <dbReference type="EMBL" id="ATU82819.1"/>
    </source>
</evidence>
<protein>
    <submittedName>
        <fullName evidence="3">Uncharacterized protein</fullName>
    </submittedName>
</protein>
<dbReference type="AlphaFoldDB" id="A0A2K8JLY9"/>
<feature type="region of interest" description="Disordered" evidence="1">
    <location>
        <begin position="619"/>
        <end position="647"/>
    </location>
</feature>
<feature type="chain" id="PRO_5014758923" evidence="2">
    <location>
        <begin position="27"/>
        <end position="772"/>
    </location>
</feature>
<feature type="compositionally biased region" description="Polar residues" evidence="1">
    <location>
        <begin position="625"/>
        <end position="647"/>
    </location>
</feature>
<name>A0A2K8JLY9_PRIPG</name>